<protein>
    <submittedName>
        <fullName evidence="2">Uncharacterized protein</fullName>
    </submittedName>
</protein>
<name>A0AAW0CBI0_9AGAR</name>
<proteinExistence type="predicted"/>
<dbReference type="AlphaFoldDB" id="A0AAW0CBI0"/>
<feature type="region of interest" description="Disordered" evidence="1">
    <location>
        <begin position="164"/>
        <end position="190"/>
    </location>
</feature>
<accession>A0AAW0CBI0</accession>
<sequence length="265" mass="29130">MGGRRLLNVDEISSASGAGSRRRPPESQVIMGCSLESRGAVFEAVDREGGETTVVGVESAVRAGRSSSWHGKGRRRRRAVLVWKRAESERIKESAVAACSKVVLLRYLFRPRERRCGGSTLRWRKADLTVWVKNEGDSRRTDRGTKGGCGKGIARGFEERRCRAGGARSLKTATTGRRDSRSAKGARGTLGDNRRQQMLGLWSWLETMQAGFLHGQKPAVEYLSQLDSPSLNAKGGQAYCISLYGGNRQATVTKRLPYFKATDPP</sequence>
<evidence type="ECO:0000313" key="3">
    <source>
        <dbReference type="Proteomes" id="UP001362999"/>
    </source>
</evidence>
<evidence type="ECO:0000256" key="1">
    <source>
        <dbReference type="SAM" id="MobiDB-lite"/>
    </source>
</evidence>
<keyword evidence="3" id="KW-1185">Reference proteome</keyword>
<gene>
    <name evidence="2" type="ORF">R3P38DRAFT_2771799</name>
</gene>
<feature type="region of interest" description="Disordered" evidence="1">
    <location>
        <begin position="1"/>
        <end position="27"/>
    </location>
</feature>
<dbReference type="EMBL" id="JAWWNJ010000019">
    <property type="protein sequence ID" value="KAK7036321.1"/>
    <property type="molecule type" value="Genomic_DNA"/>
</dbReference>
<dbReference type="Proteomes" id="UP001362999">
    <property type="component" value="Unassembled WGS sequence"/>
</dbReference>
<comment type="caution">
    <text evidence="2">The sequence shown here is derived from an EMBL/GenBank/DDBJ whole genome shotgun (WGS) entry which is preliminary data.</text>
</comment>
<organism evidence="2 3">
    <name type="scientific">Favolaschia claudopus</name>
    <dbReference type="NCBI Taxonomy" id="2862362"/>
    <lineage>
        <taxon>Eukaryota</taxon>
        <taxon>Fungi</taxon>
        <taxon>Dikarya</taxon>
        <taxon>Basidiomycota</taxon>
        <taxon>Agaricomycotina</taxon>
        <taxon>Agaricomycetes</taxon>
        <taxon>Agaricomycetidae</taxon>
        <taxon>Agaricales</taxon>
        <taxon>Marasmiineae</taxon>
        <taxon>Mycenaceae</taxon>
        <taxon>Favolaschia</taxon>
    </lineage>
</organism>
<evidence type="ECO:0000313" key="2">
    <source>
        <dbReference type="EMBL" id="KAK7036321.1"/>
    </source>
</evidence>
<reference evidence="2 3" key="1">
    <citation type="journal article" date="2024" name="J Genomics">
        <title>Draft genome sequencing and assembly of Favolaschia claudopus CIRM-BRFM 2984 isolated from oak limbs.</title>
        <authorList>
            <person name="Navarro D."/>
            <person name="Drula E."/>
            <person name="Chaduli D."/>
            <person name="Cazenave R."/>
            <person name="Ahrendt S."/>
            <person name="Wang J."/>
            <person name="Lipzen A."/>
            <person name="Daum C."/>
            <person name="Barry K."/>
            <person name="Grigoriev I.V."/>
            <person name="Favel A."/>
            <person name="Rosso M.N."/>
            <person name="Martin F."/>
        </authorList>
    </citation>
    <scope>NUCLEOTIDE SEQUENCE [LARGE SCALE GENOMIC DNA]</scope>
    <source>
        <strain evidence="2 3">CIRM-BRFM 2984</strain>
    </source>
</reference>